<accession>A0A1R3RYB6</accession>
<dbReference type="OrthoDB" id="2867507at2759"/>
<evidence type="ECO:0000313" key="2">
    <source>
        <dbReference type="Proteomes" id="UP000188318"/>
    </source>
</evidence>
<proteinExistence type="predicted"/>
<gene>
    <name evidence="1" type="ORF">ASPCADRAFT_203270</name>
</gene>
<dbReference type="VEuPathDB" id="FungiDB:ASPCADRAFT_203270"/>
<dbReference type="STRING" id="602072.A0A1R3RYB6"/>
<keyword evidence="2" id="KW-1185">Reference proteome</keyword>
<reference evidence="2" key="1">
    <citation type="journal article" date="2017" name="Genome Biol.">
        <title>Comparative genomics reveals high biological diversity and specific adaptations in the industrially and medically important fungal genus Aspergillus.</title>
        <authorList>
            <person name="de Vries R.P."/>
            <person name="Riley R."/>
            <person name="Wiebenga A."/>
            <person name="Aguilar-Osorio G."/>
            <person name="Amillis S."/>
            <person name="Uchima C.A."/>
            <person name="Anderluh G."/>
            <person name="Asadollahi M."/>
            <person name="Askin M."/>
            <person name="Barry K."/>
            <person name="Battaglia E."/>
            <person name="Bayram O."/>
            <person name="Benocci T."/>
            <person name="Braus-Stromeyer S.A."/>
            <person name="Caldana C."/>
            <person name="Canovas D."/>
            <person name="Cerqueira G.C."/>
            <person name="Chen F."/>
            <person name="Chen W."/>
            <person name="Choi C."/>
            <person name="Clum A."/>
            <person name="Dos Santos R.A."/>
            <person name="Damasio A.R."/>
            <person name="Diallinas G."/>
            <person name="Emri T."/>
            <person name="Fekete E."/>
            <person name="Flipphi M."/>
            <person name="Freyberg S."/>
            <person name="Gallo A."/>
            <person name="Gournas C."/>
            <person name="Habgood R."/>
            <person name="Hainaut M."/>
            <person name="Harispe M.L."/>
            <person name="Henrissat B."/>
            <person name="Hilden K.S."/>
            <person name="Hope R."/>
            <person name="Hossain A."/>
            <person name="Karabika E."/>
            <person name="Karaffa L."/>
            <person name="Karanyi Z."/>
            <person name="Krasevec N."/>
            <person name="Kuo A."/>
            <person name="Kusch H."/>
            <person name="LaButti K."/>
            <person name="Lagendijk E.L."/>
            <person name="Lapidus A."/>
            <person name="Levasseur A."/>
            <person name="Lindquist E."/>
            <person name="Lipzen A."/>
            <person name="Logrieco A.F."/>
            <person name="MacCabe A."/>
            <person name="Maekelae M.R."/>
            <person name="Malavazi I."/>
            <person name="Melin P."/>
            <person name="Meyer V."/>
            <person name="Mielnichuk N."/>
            <person name="Miskei M."/>
            <person name="Molnar A.P."/>
            <person name="Mule G."/>
            <person name="Ngan C.Y."/>
            <person name="Orejas M."/>
            <person name="Orosz E."/>
            <person name="Ouedraogo J.P."/>
            <person name="Overkamp K.M."/>
            <person name="Park H.-S."/>
            <person name="Perrone G."/>
            <person name="Piumi F."/>
            <person name="Punt P.J."/>
            <person name="Ram A.F."/>
            <person name="Ramon A."/>
            <person name="Rauscher S."/>
            <person name="Record E."/>
            <person name="Riano-Pachon D.M."/>
            <person name="Robert V."/>
            <person name="Roehrig J."/>
            <person name="Ruller R."/>
            <person name="Salamov A."/>
            <person name="Salih N.S."/>
            <person name="Samson R.A."/>
            <person name="Sandor E."/>
            <person name="Sanguinetti M."/>
            <person name="Schuetze T."/>
            <person name="Sepcic K."/>
            <person name="Shelest E."/>
            <person name="Sherlock G."/>
            <person name="Sophianopoulou V."/>
            <person name="Squina F.M."/>
            <person name="Sun H."/>
            <person name="Susca A."/>
            <person name="Todd R.B."/>
            <person name="Tsang A."/>
            <person name="Unkles S.E."/>
            <person name="van de Wiele N."/>
            <person name="van Rossen-Uffink D."/>
            <person name="Oliveira J.V."/>
            <person name="Vesth T.C."/>
            <person name="Visser J."/>
            <person name="Yu J.-H."/>
            <person name="Zhou M."/>
            <person name="Andersen M.R."/>
            <person name="Archer D.B."/>
            <person name="Baker S.E."/>
            <person name="Benoit I."/>
            <person name="Brakhage A.A."/>
            <person name="Braus G.H."/>
            <person name="Fischer R."/>
            <person name="Frisvad J.C."/>
            <person name="Goldman G.H."/>
            <person name="Houbraken J."/>
            <person name="Oakley B."/>
            <person name="Pocsi I."/>
            <person name="Scazzocchio C."/>
            <person name="Seiboth B."/>
            <person name="vanKuyk P.A."/>
            <person name="Wortman J."/>
            <person name="Dyer P.S."/>
            <person name="Grigoriev I.V."/>
        </authorList>
    </citation>
    <scope>NUCLEOTIDE SEQUENCE [LARGE SCALE GENOMIC DNA]</scope>
    <source>
        <strain evidence="2">ITEM 5010</strain>
    </source>
</reference>
<dbReference type="Proteomes" id="UP000188318">
    <property type="component" value="Unassembled WGS sequence"/>
</dbReference>
<protein>
    <submittedName>
        <fullName evidence="1">Uncharacterized protein</fullName>
    </submittedName>
</protein>
<dbReference type="EMBL" id="KV907494">
    <property type="protein sequence ID" value="OOF99489.1"/>
    <property type="molecule type" value="Genomic_DNA"/>
</dbReference>
<evidence type="ECO:0000313" key="1">
    <source>
        <dbReference type="EMBL" id="OOF99489.1"/>
    </source>
</evidence>
<dbReference type="Gene3D" id="3.40.50.970">
    <property type="match status" value="1"/>
</dbReference>
<sequence length="61" mass="6609">MGGETGRADPSRSQLTRQAGVTHVFVNLGSDHPSILEAMVKGQKEKPNEFPKIVTCPNEMS</sequence>
<organism evidence="1 2">
    <name type="scientific">Aspergillus carbonarius (strain ITEM 5010)</name>
    <dbReference type="NCBI Taxonomy" id="602072"/>
    <lineage>
        <taxon>Eukaryota</taxon>
        <taxon>Fungi</taxon>
        <taxon>Dikarya</taxon>
        <taxon>Ascomycota</taxon>
        <taxon>Pezizomycotina</taxon>
        <taxon>Eurotiomycetes</taxon>
        <taxon>Eurotiomycetidae</taxon>
        <taxon>Eurotiales</taxon>
        <taxon>Aspergillaceae</taxon>
        <taxon>Aspergillus</taxon>
        <taxon>Aspergillus subgen. Circumdati</taxon>
    </lineage>
</organism>
<dbReference type="AlphaFoldDB" id="A0A1R3RYB6"/>
<name>A0A1R3RYB6_ASPC5</name>